<reference evidence="3 4" key="1">
    <citation type="journal article" date="2018" name="Biotechnol. Biofuels">
        <title>Integrative visual omics of the white-rot fungus Polyporus brumalis exposes the biotechnological potential of its oxidative enzymes for delignifying raw plant biomass.</title>
        <authorList>
            <person name="Miyauchi S."/>
            <person name="Rancon A."/>
            <person name="Drula E."/>
            <person name="Hage H."/>
            <person name="Chaduli D."/>
            <person name="Favel A."/>
            <person name="Grisel S."/>
            <person name="Henrissat B."/>
            <person name="Herpoel-Gimbert I."/>
            <person name="Ruiz-Duenas F.J."/>
            <person name="Chevret D."/>
            <person name="Hainaut M."/>
            <person name="Lin J."/>
            <person name="Wang M."/>
            <person name="Pangilinan J."/>
            <person name="Lipzen A."/>
            <person name="Lesage-Meessen L."/>
            <person name="Navarro D."/>
            <person name="Riley R."/>
            <person name="Grigoriev I.V."/>
            <person name="Zhou S."/>
            <person name="Raouche S."/>
            <person name="Rosso M.N."/>
        </authorList>
    </citation>
    <scope>NUCLEOTIDE SEQUENCE [LARGE SCALE GENOMIC DNA]</scope>
    <source>
        <strain evidence="3 4">BRFM 1820</strain>
    </source>
</reference>
<keyword evidence="4" id="KW-1185">Reference proteome</keyword>
<dbReference type="EMBL" id="KZ857412">
    <property type="protein sequence ID" value="RDX48393.1"/>
    <property type="molecule type" value="Genomic_DNA"/>
</dbReference>
<evidence type="ECO:0000256" key="1">
    <source>
        <dbReference type="SAM" id="MobiDB-lite"/>
    </source>
</evidence>
<gene>
    <name evidence="3" type="ORF">OH76DRAFT_1440456</name>
</gene>
<dbReference type="GO" id="GO:1905762">
    <property type="term" value="F:CCR4-NOT complex binding"/>
    <property type="evidence" value="ECO:0007669"/>
    <property type="project" value="TreeGrafter"/>
</dbReference>
<dbReference type="GO" id="GO:0005777">
    <property type="term" value="C:peroxisome"/>
    <property type="evidence" value="ECO:0007669"/>
    <property type="project" value="InterPro"/>
</dbReference>
<dbReference type="InterPro" id="IPR024768">
    <property type="entry name" value="Marf1"/>
</dbReference>
<dbReference type="AlphaFoldDB" id="A0A371D778"/>
<protein>
    <recommendedName>
        <fullName evidence="2">NYN domain-containing protein</fullName>
    </recommendedName>
</protein>
<dbReference type="GO" id="GO:0004540">
    <property type="term" value="F:RNA nuclease activity"/>
    <property type="evidence" value="ECO:0007669"/>
    <property type="project" value="InterPro"/>
</dbReference>
<dbReference type="Gene3D" id="3.40.50.1010">
    <property type="entry name" value="5'-nuclease"/>
    <property type="match status" value="1"/>
</dbReference>
<name>A0A371D778_9APHY</name>
<feature type="compositionally biased region" description="Low complexity" evidence="1">
    <location>
        <begin position="244"/>
        <end position="257"/>
    </location>
</feature>
<dbReference type="GO" id="GO:0010468">
    <property type="term" value="P:regulation of gene expression"/>
    <property type="evidence" value="ECO:0007669"/>
    <property type="project" value="InterPro"/>
</dbReference>
<organism evidence="3 4">
    <name type="scientific">Lentinus brumalis</name>
    <dbReference type="NCBI Taxonomy" id="2498619"/>
    <lineage>
        <taxon>Eukaryota</taxon>
        <taxon>Fungi</taxon>
        <taxon>Dikarya</taxon>
        <taxon>Basidiomycota</taxon>
        <taxon>Agaricomycotina</taxon>
        <taxon>Agaricomycetes</taxon>
        <taxon>Polyporales</taxon>
        <taxon>Polyporaceae</taxon>
        <taxon>Lentinus</taxon>
    </lineage>
</organism>
<feature type="region of interest" description="Disordered" evidence="1">
    <location>
        <begin position="306"/>
        <end position="331"/>
    </location>
</feature>
<accession>A0A371D778</accession>
<dbReference type="OrthoDB" id="549353at2759"/>
<evidence type="ECO:0000313" key="3">
    <source>
        <dbReference type="EMBL" id="RDX48393.1"/>
    </source>
</evidence>
<dbReference type="CDD" id="cd10910">
    <property type="entry name" value="PIN_limkain_b1_N_like"/>
    <property type="match status" value="1"/>
</dbReference>
<feature type="region of interest" description="Disordered" evidence="1">
    <location>
        <begin position="235"/>
        <end position="271"/>
    </location>
</feature>
<dbReference type="Pfam" id="PF01936">
    <property type="entry name" value="NYN"/>
    <property type="match status" value="1"/>
</dbReference>
<dbReference type="Proteomes" id="UP000256964">
    <property type="component" value="Unassembled WGS sequence"/>
</dbReference>
<feature type="domain" description="NYN" evidence="2">
    <location>
        <begin position="69"/>
        <end position="202"/>
    </location>
</feature>
<feature type="compositionally biased region" description="Low complexity" evidence="1">
    <location>
        <begin position="306"/>
        <end position="320"/>
    </location>
</feature>
<dbReference type="InterPro" id="IPR021139">
    <property type="entry name" value="NYN"/>
</dbReference>
<evidence type="ECO:0000259" key="2">
    <source>
        <dbReference type="Pfam" id="PF01936"/>
    </source>
</evidence>
<evidence type="ECO:0000313" key="4">
    <source>
        <dbReference type="Proteomes" id="UP000256964"/>
    </source>
</evidence>
<sequence>MLRARTQRVQDFSRRFALIYSPDGHFQSRYLHGSPPSTAMSVKMSTSVAIFWDYGELWNALPVNVTDLDAENCALPALEPPYTIVNRIRRLAHQYGSVKSFKAYLEYPEQASLKSVNLRSELQSCGVSLIDCPHNGRKDVADKMMMIDMMAHAIDTPAPSTIILISGDRDFVYAVSVLGLRQYRVVLFAPRAAHGSLKAQASAVFNWPDDFLPDLPPKLDLAVVQRGRPATLDDFWNKRTSYQTPPSTASTSGSSESHMQSDPPSKTADAESCKHLLEEHDGGVLCDSPVSPGIHTEVNVYSRMAGSVPSHGYSSSSGSRGIDEQQEFEGE</sequence>
<dbReference type="PANTHER" id="PTHR14379">
    <property type="entry name" value="LIMKAIN B LKAP"/>
    <property type="match status" value="1"/>
</dbReference>
<proteinExistence type="predicted"/>
<dbReference type="STRING" id="139420.A0A371D778"/>
<dbReference type="PANTHER" id="PTHR14379:SF3">
    <property type="entry name" value="MEIOSIS REGULATOR AND MRNA STABILITY FACTOR 1"/>
    <property type="match status" value="1"/>
</dbReference>